<feature type="domain" description="Sulfatase-modifying factor enzyme-like" evidence="1">
    <location>
        <begin position="48"/>
        <end position="281"/>
    </location>
</feature>
<dbReference type="EMBL" id="JAMWDU010000009">
    <property type="protein sequence ID" value="MCP8888994.1"/>
    <property type="molecule type" value="Genomic_DNA"/>
</dbReference>
<dbReference type="RefSeq" id="WP_254676178.1">
    <property type="nucleotide sequence ID" value="NZ_JAMWDU010000009.1"/>
</dbReference>
<organism evidence="2 3">
    <name type="scientific">Devosia ureilytica</name>
    <dbReference type="NCBI Taxonomy" id="2952754"/>
    <lineage>
        <taxon>Bacteria</taxon>
        <taxon>Pseudomonadati</taxon>
        <taxon>Pseudomonadota</taxon>
        <taxon>Alphaproteobacteria</taxon>
        <taxon>Hyphomicrobiales</taxon>
        <taxon>Devosiaceae</taxon>
        <taxon>Devosia</taxon>
    </lineage>
</organism>
<dbReference type="InterPro" id="IPR005532">
    <property type="entry name" value="SUMF_dom"/>
</dbReference>
<sequence length="297" mass="32304">MTVHAVQPKDLTPLILPAALLALALSALAVQLAPTLPDVFRSSDIILPATVTLPPGHLTYRAEGHFLRDNVPMDAPITTVAFARPLEIMQYQVSVEDYARCVADNACAPAPNPGLDGTPVTGVSYQDAIDYATWMSTVTNETWALPTDAEWAYAAAERFEDDALELADNPANPALRWIANYRAEAARNRTADPAPRPLGGFGANSNGIMDMSGNVWEWTDTCHRRVRVDAAGTVVSEQPACTIRVLEGKHRAATSFFIRDAKSGGCSVGIPPDNLGFRLVRRPSWHESLILRFFPIQ</sequence>
<dbReference type="Gene3D" id="3.90.1580.10">
    <property type="entry name" value="paralog of FGE (formylglycine-generating enzyme)"/>
    <property type="match status" value="1"/>
</dbReference>
<name>A0A9Q4ARA5_9HYPH</name>
<dbReference type="InterPro" id="IPR042095">
    <property type="entry name" value="SUMF_sf"/>
</dbReference>
<evidence type="ECO:0000313" key="3">
    <source>
        <dbReference type="Proteomes" id="UP001060275"/>
    </source>
</evidence>
<reference evidence="2" key="1">
    <citation type="submission" date="2022-06" db="EMBL/GenBank/DDBJ databases">
        <title>Devosia sp. XJ19-45 genome assembly.</title>
        <authorList>
            <person name="Li B."/>
            <person name="Cai M."/>
            <person name="Nie G."/>
            <person name="Li W."/>
        </authorList>
    </citation>
    <scope>NUCLEOTIDE SEQUENCE</scope>
    <source>
        <strain evidence="2">XJ19-45</strain>
    </source>
</reference>
<dbReference type="Proteomes" id="UP001060275">
    <property type="component" value="Unassembled WGS sequence"/>
</dbReference>
<dbReference type="AlphaFoldDB" id="A0A9Q4ARA5"/>
<dbReference type="GO" id="GO:0120147">
    <property type="term" value="F:formylglycine-generating oxidase activity"/>
    <property type="evidence" value="ECO:0007669"/>
    <property type="project" value="TreeGrafter"/>
</dbReference>
<proteinExistence type="predicted"/>
<comment type="caution">
    <text evidence="2">The sequence shown here is derived from an EMBL/GenBank/DDBJ whole genome shotgun (WGS) entry which is preliminary data.</text>
</comment>
<dbReference type="InterPro" id="IPR016187">
    <property type="entry name" value="CTDL_fold"/>
</dbReference>
<gene>
    <name evidence="2" type="ORF">NF348_17915</name>
</gene>
<accession>A0A9Q4ARA5</accession>
<protein>
    <submittedName>
        <fullName evidence="2">Formylglycine-generating enzyme family protein</fullName>
    </submittedName>
</protein>
<dbReference type="InterPro" id="IPR051043">
    <property type="entry name" value="Sulfatase_Mod_Factor_Kinase"/>
</dbReference>
<keyword evidence="3" id="KW-1185">Reference proteome</keyword>
<evidence type="ECO:0000313" key="2">
    <source>
        <dbReference type="EMBL" id="MCP8888994.1"/>
    </source>
</evidence>
<dbReference type="PANTHER" id="PTHR23150">
    <property type="entry name" value="SULFATASE MODIFYING FACTOR 1, 2"/>
    <property type="match status" value="1"/>
</dbReference>
<evidence type="ECO:0000259" key="1">
    <source>
        <dbReference type="Pfam" id="PF03781"/>
    </source>
</evidence>
<dbReference type="PANTHER" id="PTHR23150:SF19">
    <property type="entry name" value="FORMYLGLYCINE-GENERATING ENZYME"/>
    <property type="match status" value="1"/>
</dbReference>
<dbReference type="SUPFAM" id="SSF56436">
    <property type="entry name" value="C-type lectin-like"/>
    <property type="match status" value="1"/>
</dbReference>
<dbReference type="Pfam" id="PF03781">
    <property type="entry name" value="FGE-sulfatase"/>
    <property type="match status" value="1"/>
</dbReference>